<organism evidence="4 5">
    <name type="scientific">Natronoglycomyces albus</name>
    <dbReference type="NCBI Taxonomy" id="2811108"/>
    <lineage>
        <taxon>Bacteria</taxon>
        <taxon>Bacillati</taxon>
        <taxon>Actinomycetota</taxon>
        <taxon>Actinomycetes</taxon>
        <taxon>Glycomycetales</taxon>
        <taxon>Glycomycetaceae</taxon>
        <taxon>Natronoglycomyces</taxon>
    </lineage>
</organism>
<evidence type="ECO:0000256" key="2">
    <source>
        <dbReference type="ARBA" id="ARBA00022679"/>
    </source>
</evidence>
<dbReference type="AlphaFoldDB" id="A0A895XTN0"/>
<dbReference type="SUPFAM" id="SSF75217">
    <property type="entry name" value="alpha/beta knot"/>
    <property type="match status" value="1"/>
</dbReference>
<dbReference type="Gene3D" id="3.40.1280.10">
    <property type="match status" value="1"/>
</dbReference>
<evidence type="ECO:0000313" key="4">
    <source>
        <dbReference type="EMBL" id="QSB06659.1"/>
    </source>
</evidence>
<keyword evidence="5" id="KW-1185">Reference proteome</keyword>
<keyword evidence="1 4" id="KW-0489">Methyltransferase</keyword>
<name>A0A895XTN0_9ACTN</name>
<dbReference type="GO" id="GO:0003723">
    <property type="term" value="F:RNA binding"/>
    <property type="evidence" value="ECO:0007669"/>
    <property type="project" value="InterPro"/>
</dbReference>
<dbReference type="Pfam" id="PF00588">
    <property type="entry name" value="SpoU_methylase"/>
    <property type="match status" value="1"/>
</dbReference>
<evidence type="ECO:0000256" key="1">
    <source>
        <dbReference type="ARBA" id="ARBA00022603"/>
    </source>
</evidence>
<proteinExistence type="predicted"/>
<accession>A0A895XTN0</accession>
<dbReference type="InterPro" id="IPR029028">
    <property type="entry name" value="Alpha/beta_knot_MTases"/>
</dbReference>
<evidence type="ECO:0000313" key="5">
    <source>
        <dbReference type="Proteomes" id="UP000662939"/>
    </source>
</evidence>
<sequence length="272" mass="29398">MDEATNPIPITDAHDARLRDYRALTDLELRTKFEPPAGLFIAEGELAIRRALRSGYAMRSLLLATKRVEAFASLAENAPCYTATPDVLEETTGYHVHRGVLASFHRRNLPEANELLASSQRIVLLEGINNHTNIGAIFRVAAGLGFDALMLSPDCADPLYRRSVRVSMGEVFALPYAYLDPWIEGLAQVRAHGYTLLGLSPTKNALSLAEVGSAHRQRPALLFGAEGPGLSESALEACEATVAIPMFANVDSLNVAAATAVACWELTQPARS</sequence>
<dbReference type="SUPFAM" id="SSF55315">
    <property type="entry name" value="L30e-like"/>
    <property type="match status" value="1"/>
</dbReference>
<dbReference type="Gene3D" id="3.30.1330.30">
    <property type="match status" value="1"/>
</dbReference>
<dbReference type="PANTHER" id="PTHR43191:SF12">
    <property type="entry name" value="RRNA METHYLASE"/>
    <property type="match status" value="1"/>
</dbReference>
<gene>
    <name evidence="4" type="ORF">JQS30_07120</name>
</gene>
<dbReference type="Proteomes" id="UP000662939">
    <property type="component" value="Chromosome"/>
</dbReference>
<reference evidence="4" key="1">
    <citation type="submission" date="2021-02" db="EMBL/GenBank/DDBJ databases">
        <title>Natronoglycomyces albus gen. nov., sp. nov, a haloalkaliphilic actinobacterium from a soda solonchak soil.</title>
        <authorList>
            <person name="Sorokin D.Y."/>
            <person name="Khijniak T.V."/>
            <person name="Zakharycheva A.P."/>
            <person name="Boueva O.V."/>
            <person name="Ariskina E.V."/>
            <person name="Hahnke R.L."/>
            <person name="Bunk B."/>
            <person name="Sproer C."/>
            <person name="Schumann P."/>
            <person name="Evtushenko L.I."/>
            <person name="Kublanov I.V."/>
        </authorList>
    </citation>
    <scope>NUCLEOTIDE SEQUENCE</scope>
    <source>
        <strain evidence="4">DSM 106290</strain>
    </source>
</reference>
<keyword evidence="2" id="KW-0808">Transferase</keyword>
<protein>
    <submittedName>
        <fullName evidence="4">RNA methyltransferase</fullName>
    </submittedName>
</protein>
<dbReference type="EMBL" id="CP070496">
    <property type="protein sequence ID" value="QSB06659.1"/>
    <property type="molecule type" value="Genomic_DNA"/>
</dbReference>
<feature type="domain" description="tRNA/rRNA methyltransferase SpoU type" evidence="3">
    <location>
        <begin position="122"/>
        <end position="263"/>
    </location>
</feature>
<dbReference type="GO" id="GO:0008173">
    <property type="term" value="F:RNA methyltransferase activity"/>
    <property type="evidence" value="ECO:0007669"/>
    <property type="project" value="InterPro"/>
</dbReference>
<dbReference type="KEGG" id="nav:JQS30_07120"/>
<dbReference type="InterPro" id="IPR029026">
    <property type="entry name" value="tRNA_m1G_MTases_N"/>
</dbReference>
<dbReference type="InterPro" id="IPR001537">
    <property type="entry name" value="SpoU_MeTrfase"/>
</dbReference>
<dbReference type="CDD" id="cd18095">
    <property type="entry name" value="SpoU-like_rRNA-MTase"/>
    <property type="match status" value="1"/>
</dbReference>
<evidence type="ECO:0000259" key="3">
    <source>
        <dbReference type="Pfam" id="PF00588"/>
    </source>
</evidence>
<dbReference type="PANTHER" id="PTHR43191">
    <property type="entry name" value="RRNA METHYLTRANSFERASE 3"/>
    <property type="match status" value="1"/>
</dbReference>
<dbReference type="InterPro" id="IPR051259">
    <property type="entry name" value="rRNA_Methyltransferase"/>
</dbReference>
<dbReference type="GO" id="GO:0006396">
    <property type="term" value="P:RNA processing"/>
    <property type="evidence" value="ECO:0007669"/>
    <property type="project" value="InterPro"/>
</dbReference>
<dbReference type="RefSeq" id="WP_213172670.1">
    <property type="nucleotide sequence ID" value="NZ_CP070496.1"/>
</dbReference>
<dbReference type="InterPro" id="IPR029064">
    <property type="entry name" value="Ribosomal_eL30-like_sf"/>
</dbReference>
<dbReference type="GO" id="GO:0032259">
    <property type="term" value="P:methylation"/>
    <property type="evidence" value="ECO:0007669"/>
    <property type="project" value="UniProtKB-KW"/>
</dbReference>